<dbReference type="PANTHER" id="PTHR31448:SF9">
    <property type="entry name" value="MYOSIN-BINDING PROTEIN 6-RELATED"/>
    <property type="match status" value="1"/>
</dbReference>
<feature type="transmembrane region" description="Helical" evidence="7">
    <location>
        <begin position="29"/>
        <end position="53"/>
    </location>
</feature>
<keyword evidence="5" id="KW-0175">Coiled coil</keyword>
<evidence type="ECO:0000256" key="2">
    <source>
        <dbReference type="ARBA" id="ARBA00022692"/>
    </source>
</evidence>
<dbReference type="GO" id="GO:0080115">
    <property type="term" value="F:myosin XI tail binding"/>
    <property type="evidence" value="ECO:0007669"/>
    <property type="project" value="UniProtKB-ARBA"/>
</dbReference>
<evidence type="ECO:0000256" key="5">
    <source>
        <dbReference type="SAM" id="Coils"/>
    </source>
</evidence>
<dbReference type="InterPro" id="IPR007656">
    <property type="entry name" value="GTD-bd"/>
</dbReference>
<dbReference type="EMBL" id="OZ034815">
    <property type="protein sequence ID" value="CAL1367927.1"/>
    <property type="molecule type" value="Genomic_DNA"/>
</dbReference>
<keyword evidence="10" id="KW-1185">Reference proteome</keyword>
<dbReference type="PANTHER" id="PTHR31448">
    <property type="entry name" value="MYOSIN-BINDING PROTEIN 2"/>
    <property type="match status" value="1"/>
</dbReference>
<dbReference type="InterPro" id="IPR039306">
    <property type="entry name" value="MYOB"/>
</dbReference>
<keyword evidence="4 7" id="KW-0472">Membrane</keyword>
<accession>A0AAV2D7I0</accession>
<dbReference type="Proteomes" id="UP001497516">
    <property type="component" value="Chromosome 2"/>
</dbReference>
<dbReference type="AlphaFoldDB" id="A0AAV2D7I0"/>
<dbReference type="Pfam" id="PF04576">
    <property type="entry name" value="Zein-binding"/>
    <property type="match status" value="1"/>
</dbReference>
<organism evidence="9 10">
    <name type="scientific">Linum trigynum</name>
    <dbReference type="NCBI Taxonomy" id="586398"/>
    <lineage>
        <taxon>Eukaryota</taxon>
        <taxon>Viridiplantae</taxon>
        <taxon>Streptophyta</taxon>
        <taxon>Embryophyta</taxon>
        <taxon>Tracheophyta</taxon>
        <taxon>Spermatophyta</taxon>
        <taxon>Magnoliopsida</taxon>
        <taxon>eudicotyledons</taxon>
        <taxon>Gunneridae</taxon>
        <taxon>Pentapetalae</taxon>
        <taxon>rosids</taxon>
        <taxon>fabids</taxon>
        <taxon>Malpighiales</taxon>
        <taxon>Linaceae</taxon>
        <taxon>Linum</taxon>
    </lineage>
</organism>
<feature type="domain" description="GTD-binding" evidence="8">
    <location>
        <begin position="304"/>
        <end position="402"/>
    </location>
</feature>
<evidence type="ECO:0000256" key="6">
    <source>
        <dbReference type="SAM" id="MobiDB-lite"/>
    </source>
</evidence>
<evidence type="ECO:0000313" key="9">
    <source>
        <dbReference type="EMBL" id="CAL1367927.1"/>
    </source>
</evidence>
<comment type="subcellular location">
    <subcellularLocation>
        <location evidence="1">Membrane</location>
        <topology evidence="1">Single-pass membrane protein</topology>
    </subcellularLocation>
</comment>
<feature type="region of interest" description="Disordered" evidence="6">
    <location>
        <begin position="285"/>
        <end position="313"/>
    </location>
</feature>
<keyword evidence="3 7" id="KW-1133">Transmembrane helix</keyword>
<protein>
    <recommendedName>
        <fullName evidence="8">GTD-binding domain-containing protein</fullName>
    </recommendedName>
</protein>
<evidence type="ECO:0000259" key="8">
    <source>
        <dbReference type="PROSITE" id="PS51775"/>
    </source>
</evidence>
<dbReference type="PROSITE" id="PS51775">
    <property type="entry name" value="GTD_BINDING"/>
    <property type="match status" value="1"/>
</dbReference>
<evidence type="ECO:0000256" key="7">
    <source>
        <dbReference type="SAM" id="Phobius"/>
    </source>
</evidence>
<feature type="coiled-coil region" evidence="5">
    <location>
        <begin position="338"/>
        <end position="404"/>
    </location>
</feature>
<feature type="region of interest" description="Disordered" evidence="6">
    <location>
        <begin position="511"/>
        <end position="543"/>
    </location>
</feature>
<reference evidence="9 10" key="1">
    <citation type="submission" date="2024-04" db="EMBL/GenBank/DDBJ databases">
        <authorList>
            <person name="Fracassetti M."/>
        </authorList>
    </citation>
    <scope>NUCLEOTIDE SEQUENCE [LARGE SCALE GENOMIC DNA]</scope>
</reference>
<evidence type="ECO:0000256" key="1">
    <source>
        <dbReference type="ARBA" id="ARBA00004167"/>
    </source>
</evidence>
<evidence type="ECO:0000313" key="10">
    <source>
        <dbReference type="Proteomes" id="UP001497516"/>
    </source>
</evidence>
<evidence type="ECO:0000256" key="4">
    <source>
        <dbReference type="ARBA" id="ARBA00023136"/>
    </source>
</evidence>
<feature type="compositionally biased region" description="Acidic residues" evidence="6">
    <location>
        <begin position="511"/>
        <end position="527"/>
    </location>
</feature>
<feature type="region of interest" description="Disordered" evidence="6">
    <location>
        <begin position="449"/>
        <end position="471"/>
    </location>
</feature>
<proteinExistence type="predicted"/>
<gene>
    <name evidence="9" type="ORF">LTRI10_LOCUS11336</name>
</gene>
<name>A0AAV2D7I0_9ROSI</name>
<evidence type="ECO:0000256" key="3">
    <source>
        <dbReference type="ARBA" id="ARBA00022989"/>
    </source>
</evidence>
<keyword evidence="2 7" id="KW-0812">Transmembrane</keyword>
<feature type="region of interest" description="Disordered" evidence="6">
    <location>
        <begin position="191"/>
        <end position="213"/>
    </location>
</feature>
<dbReference type="GO" id="GO:0016020">
    <property type="term" value="C:membrane"/>
    <property type="evidence" value="ECO:0007669"/>
    <property type="project" value="UniProtKB-SubCell"/>
</dbReference>
<sequence>METKIPNVATTKRTFRAYVEQELGKFPHFIIYAVLEWFLILVLFADGFLSFFANEYAEFFDLRLPCLFCTRIDHVLRRRSHSFYYNDSICDSHRKKVSSLAYCHVHKKLSDIRRMCEGCLLSFATGKESGSDTYKSLVGILHKDIELFFDDDGEVQLPKQPNDIVVAAAQAHHPVHRCACCGGPLKGGGKPKGKTPGFSQAPTPSPRAPPALRHLELPPMRFDSENNNNNNTVDEISEELRTPSFIRGNKFFGIPLSDSATATPRWAIRCPPKKSALERFSSAEFSAEEGGGCGTGGDQSAPPEPDGGDSRQVRLDRKSLMELYMELDEERNASAVAANNAMAMITRLQAEKAAVQMEALQYQRMMEEQAEYDEEAIQLLRDDLKKKDRHVKYLENEIEAYRIRYGDIAEDGFVMDEVDDDGEYQMEASESGSPSYSYGYGGNNIINGVDGSGKNQVENAGDGGGSVRPNKFGGLRRLKHVEVTSSDDETEQESRMDAISHLRARVRALEEEDDFFRDDDDDDDDDVTVGGGLENGSEKGKLLSEISENLQKLRQDFNA</sequence>